<dbReference type="InterPro" id="IPR011032">
    <property type="entry name" value="GroES-like_sf"/>
</dbReference>
<dbReference type="InterPro" id="IPR047122">
    <property type="entry name" value="Trans-enoyl_RdTase-like"/>
</dbReference>
<dbReference type="Proteomes" id="UP001357485">
    <property type="component" value="Unassembled WGS sequence"/>
</dbReference>
<dbReference type="EMBL" id="JAVRRA010012089">
    <property type="protein sequence ID" value="KAK5239448.1"/>
    <property type="molecule type" value="Genomic_DNA"/>
</dbReference>
<gene>
    <name evidence="5" type="ORF">LTR16_011920</name>
</gene>
<evidence type="ECO:0000256" key="3">
    <source>
        <dbReference type="ARBA" id="ARBA00023002"/>
    </source>
</evidence>
<dbReference type="PANTHER" id="PTHR45348:SF2">
    <property type="entry name" value="ZINC-TYPE ALCOHOL DEHYDROGENASE-LIKE PROTEIN C2E1P3.01"/>
    <property type="match status" value="1"/>
</dbReference>
<comment type="similarity">
    <text evidence="1">Belongs to the zinc-containing alcohol dehydrogenase family.</text>
</comment>
<dbReference type="PANTHER" id="PTHR45348">
    <property type="entry name" value="HYPOTHETICAL OXIDOREDUCTASE (EUROFUNG)"/>
    <property type="match status" value="1"/>
</dbReference>
<protein>
    <recommendedName>
        <fullName evidence="4">Alcohol dehydrogenase-like N-terminal domain-containing protein</fullName>
    </recommendedName>
</protein>
<evidence type="ECO:0000313" key="6">
    <source>
        <dbReference type="Proteomes" id="UP001357485"/>
    </source>
</evidence>
<evidence type="ECO:0000256" key="2">
    <source>
        <dbReference type="ARBA" id="ARBA00011245"/>
    </source>
</evidence>
<evidence type="ECO:0000259" key="4">
    <source>
        <dbReference type="Pfam" id="PF08240"/>
    </source>
</evidence>
<proteinExistence type="inferred from homology"/>
<organism evidence="5 6">
    <name type="scientific">Cryomyces antarcticus</name>
    <dbReference type="NCBI Taxonomy" id="329879"/>
    <lineage>
        <taxon>Eukaryota</taxon>
        <taxon>Fungi</taxon>
        <taxon>Dikarya</taxon>
        <taxon>Ascomycota</taxon>
        <taxon>Pezizomycotina</taxon>
        <taxon>Dothideomycetes</taxon>
        <taxon>Dothideomycetes incertae sedis</taxon>
        <taxon>Cryomyces</taxon>
    </lineage>
</organism>
<feature type="domain" description="Alcohol dehydrogenase-like N-terminal" evidence="4">
    <location>
        <begin position="24"/>
        <end position="112"/>
    </location>
</feature>
<keyword evidence="3" id="KW-0560">Oxidoreductase</keyword>
<dbReference type="SUPFAM" id="SSF50129">
    <property type="entry name" value="GroES-like"/>
    <property type="match status" value="1"/>
</dbReference>
<reference evidence="5 6" key="1">
    <citation type="submission" date="2023-08" db="EMBL/GenBank/DDBJ databases">
        <title>Black Yeasts Isolated from many extreme environments.</title>
        <authorList>
            <person name="Coleine C."/>
            <person name="Stajich J.E."/>
            <person name="Selbmann L."/>
        </authorList>
    </citation>
    <scope>NUCLEOTIDE SEQUENCE [LARGE SCALE GENOMIC DNA]</scope>
    <source>
        <strain evidence="5 6">CCFEE 536</strain>
    </source>
</reference>
<dbReference type="CDD" id="cd08249">
    <property type="entry name" value="enoyl_reductase_like"/>
    <property type="match status" value="1"/>
</dbReference>
<comment type="subunit">
    <text evidence="2">Monomer.</text>
</comment>
<dbReference type="Gene3D" id="3.40.50.720">
    <property type="entry name" value="NAD(P)-binding Rossmann-like Domain"/>
    <property type="match status" value="1"/>
</dbReference>
<feature type="non-terminal residue" evidence="5">
    <location>
        <position position="155"/>
    </location>
</feature>
<keyword evidence="6" id="KW-1185">Reference proteome</keyword>
<comment type="caution">
    <text evidence="5">The sequence shown here is derived from an EMBL/GenBank/DDBJ whole genome shotgun (WGS) entry which is preliminary data.</text>
</comment>
<accession>A0ABR0LTV7</accession>
<dbReference type="InterPro" id="IPR013154">
    <property type="entry name" value="ADH-like_N"/>
</dbReference>
<sequence>MKAIKMTGPGEAKIQDVPLPKLRDDYILVKVVAVALNPTDWKHIQYLPTPGCTVGCDYAGVVEEVGKNVTLPFKKGDRVAGMVHGGNASEKEDGCFAEYCVAKGDVQITIPDNLSFEEASTLGIGVLTVGQGLYQSLKLPLPNNPSKEEILVLVY</sequence>
<evidence type="ECO:0000256" key="1">
    <source>
        <dbReference type="ARBA" id="ARBA00008072"/>
    </source>
</evidence>
<dbReference type="Pfam" id="PF08240">
    <property type="entry name" value="ADH_N"/>
    <property type="match status" value="1"/>
</dbReference>
<evidence type="ECO:0000313" key="5">
    <source>
        <dbReference type="EMBL" id="KAK5239448.1"/>
    </source>
</evidence>
<name>A0ABR0LTV7_9PEZI</name>
<dbReference type="Gene3D" id="3.90.180.10">
    <property type="entry name" value="Medium-chain alcohol dehydrogenases, catalytic domain"/>
    <property type="match status" value="1"/>
</dbReference>